<name>A0ABW7Z6T6_9ACTN</name>
<dbReference type="RefSeq" id="WP_397087655.1">
    <property type="nucleotide sequence ID" value="NZ_JBITGY010000009.1"/>
</dbReference>
<proteinExistence type="predicted"/>
<organism evidence="1 2">
    <name type="scientific">Nonomuraea typhae</name>
    <dbReference type="NCBI Taxonomy" id="2603600"/>
    <lineage>
        <taxon>Bacteria</taxon>
        <taxon>Bacillati</taxon>
        <taxon>Actinomycetota</taxon>
        <taxon>Actinomycetes</taxon>
        <taxon>Streptosporangiales</taxon>
        <taxon>Streptosporangiaceae</taxon>
        <taxon>Nonomuraea</taxon>
    </lineage>
</organism>
<gene>
    <name evidence="1" type="ORF">ACIBG2_33905</name>
</gene>
<keyword evidence="2" id="KW-1185">Reference proteome</keyword>
<accession>A0ABW7Z6T6</accession>
<sequence>MALPSWNDPDLKAGTMIRAALWLIQVVGEGNVFTKSAVREAFPGVSQADRRVRGLRDYGWVILTNIEDATLTAEDQRFEKAGVPVWDPVARKAAAPSKGISAKERHAVLERDDYMCTICGISGGEPYLDDSNQTAVLSITRAETVLPDGSEEIHLVTECKRCRAGANDGPVRADEVLADIKALDAHDLRRLTRWIERGRRGTTPLERAWTAYRRLPAEAKKDVQDALG</sequence>
<reference evidence="1 2" key="1">
    <citation type="submission" date="2024-10" db="EMBL/GenBank/DDBJ databases">
        <title>The Natural Products Discovery Center: Release of the First 8490 Sequenced Strains for Exploring Actinobacteria Biosynthetic Diversity.</title>
        <authorList>
            <person name="Kalkreuter E."/>
            <person name="Kautsar S.A."/>
            <person name="Yang D."/>
            <person name="Bader C.D."/>
            <person name="Teijaro C.N."/>
            <person name="Fluegel L."/>
            <person name="Davis C.M."/>
            <person name="Simpson J.R."/>
            <person name="Lauterbach L."/>
            <person name="Steele A.D."/>
            <person name="Gui C."/>
            <person name="Meng S."/>
            <person name="Li G."/>
            <person name="Viehrig K."/>
            <person name="Ye F."/>
            <person name="Su P."/>
            <person name="Kiefer A.F."/>
            <person name="Nichols A."/>
            <person name="Cepeda A.J."/>
            <person name="Yan W."/>
            <person name="Fan B."/>
            <person name="Jiang Y."/>
            <person name="Adhikari A."/>
            <person name="Zheng C.-J."/>
            <person name="Schuster L."/>
            <person name="Cowan T.M."/>
            <person name="Smanski M.J."/>
            <person name="Chevrette M.G."/>
            <person name="De Carvalho L.P.S."/>
            <person name="Shen B."/>
        </authorList>
    </citation>
    <scope>NUCLEOTIDE SEQUENCE [LARGE SCALE GENOMIC DNA]</scope>
    <source>
        <strain evidence="1 2">NPDC050545</strain>
    </source>
</reference>
<comment type="caution">
    <text evidence="1">The sequence shown here is derived from an EMBL/GenBank/DDBJ whole genome shotgun (WGS) entry which is preliminary data.</text>
</comment>
<evidence type="ECO:0000313" key="2">
    <source>
        <dbReference type="Proteomes" id="UP001612741"/>
    </source>
</evidence>
<dbReference type="EMBL" id="JBITGY010000009">
    <property type="protein sequence ID" value="MFI6502414.1"/>
    <property type="molecule type" value="Genomic_DNA"/>
</dbReference>
<protein>
    <recommendedName>
        <fullName evidence="3">HNH endonuclease</fullName>
    </recommendedName>
</protein>
<dbReference type="Proteomes" id="UP001612741">
    <property type="component" value="Unassembled WGS sequence"/>
</dbReference>
<evidence type="ECO:0000313" key="1">
    <source>
        <dbReference type="EMBL" id="MFI6502414.1"/>
    </source>
</evidence>
<evidence type="ECO:0008006" key="3">
    <source>
        <dbReference type="Google" id="ProtNLM"/>
    </source>
</evidence>